<evidence type="ECO:0000256" key="4">
    <source>
        <dbReference type="ARBA" id="ARBA00022679"/>
    </source>
</evidence>
<dbReference type="InterPro" id="IPR038731">
    <property type="entry name" value="RgtA/B/C-like"/>
</dbReference>
<dbReference type="Proteomes" id="UP000050867">
    <property type="component" value="Unassembled WGS sequence"/>
</dbReference>
<keyword evidence="2" id="KW-1003">Cell membrane</keyword>
<dbReference type="GO" id="GO:0016763">
    <property type="term" value="F:pentosyltransferase activity"/>
    <property type="evidence" value="ECO:0007669"/>
    <property type="project" value="TreeGrafter"/>
</dbReference>
<organism evidence="10 11">
    <name type="scientific">Wenjunlia vitaminophila</name>
    <name type="common">Streptomyces vitaminophilus</name>
    <dbReference type="NCBI Taxonomy" id="76728"/>
    <lineage>
        <taxon>Bacteria</taxon>
        <taxon>Bacillati</taxon>
        <taxon>Actinomycetota</taxon>
        <taxon>Actinomycetes</taxon>
        <taxon>Kitasatosporales</taxon>
        <taxon>Streptomycetaceae</taxon>
        <taxon>Wenjunlia</taxon>
    </lineage>
</organism>
<keyword evidence="4 10" id="KW-0808">Transferase</keyword>
<keyword evidence="3" id="KW-0328">Glycosyltransferase</keyword>
<dbReference type="PANTHER" id="PTHR33908:SF3">
    <property type="entry name" value="UNDECAPRENYL PHOSPHATE-ALPHA-4-AMINO-4-DEOXY-L-ARABINOSE ARABINOSYL TRANSFERASE"/>
    <property type="match status" value="1"/>
</dbReference>
<evidence type="ECO:0000256" key="7">
    <source>
        <dbReference type="ARBA" id="ARBA00023136"/>
    </source>
</evidence>
<evidence type="ECO:0000256" key="5">
    <source>
        <dbReference type="ARBA" id="ARBA00022692"/>
    </source>
</evidence>
<feature type="domain" description="Glycosyltransferase RgtA/B/C/D-like" evidence="9">
    <location>
        <begin position="60"/>
        <end position="196"/>
    </location>
</feature>
<keyword evidence="7 8" id="KW-0472">Membrane</keyword>
<feature type="transmembrane region" description="Helical" evidence="8">
    <location>
        <begin position="196"/>
        <end position="220"/>
    </location>
</feature>
<dbReference type="eggNOG" id="COG1807">
    <property type="taxonomic scope" value="Bacteria"/>
</dbReference>
<evidence type="ECO:0000313" key="11">
    <source>
        <dbReference type="Proteomes" id="UP000050867"/>
    </source>
</evidence>
<comment type="caution">
    <text evidence="10">The sequence shown here is derived from an EMBL/GenBank/DDBJ whole genome shotgun (WGS) entry which is preliminary data.</text>
</comment>
<dbReference type="GO" id="GO:0005886">
    <property type="term" value="C:plasma membrane"/>
    <property type="evidence" value="ECO:0007669"/>
    <property type="project" value="UniProtKB-SubCell"/>
</dbReference>
<name>A0A0T6LZD8_WENVI</name>
<feature type="transmembrane region" description="Helical" evidence="8">
    <location>
        <begin position="316"/>
        <end position="337"/>
    </location>
</feature>
<dbReference type="Pfam" id="PF13231">
    <property type="entry name" value="PMT_2"/>
    <property type="match status" value="1"/>
</dbReference>
<evidence type="ECO:0000313" key="10">
    <source>
        <dbReference type="EMBL" id="KRV51381.1"/>
    </source>
</evidence>
<comment type="subcellular location">
    <subcellularLocation>
        <location evidence="1">Cell membrane</location>
        <topology evidence="1">Multi-pass membrane protein</topology>
    </subcellularLocation>
</comment>
<dbReference type="InterPro" id="IPR050297">
    <property type="entry name" value="LipidA_mod_glycosyltrf_83"/>
</dbReference>
<dbReference type="STRING" id="76728.AQ490_01040"/>
<feature type="transmembrane region" description="Helical" evidence="8">
    <location>
        <begin position="273"/>
        <end position="296"/>
    </location>
</feature>
<keyword evidence="5 8" id="KW-0812">Transmembrane</keyword>
<dbReference type="GO" id="GO:0010041">
    <property type="term" value="P:response to iron(III) ion"/>
    <property type="evidence" value="ECO:0007669"/>
    <property type="project" value="TreeGrafter"/>
</dbReference>
<dbReference type="PANTHER" id="PTHR33908">
    <property type="entry name" value="MANNOSYLTRANSFERASE YKCB-RELATED"/>
    <property type="match status" value="1"/>
</dbReference>
<dbReference type="AlphaFoldDB" id="A0A0T6LZD8"/>
<evidence type="ECO:0000256" key="1">
    <source>
        <dbReference type="ARBA" id="ARBA00004651"/>
    </source>
</evidence>
<sequence length="467" mass="50724">MPAVPHYWSRLLPALAALALVTRVPSFLRPVWNPDEGYLATQARMLADGGALYDTVVDRKPPLLPWTYQACFALFGDGSLQPLRVLAVGAHLMTAVALASTARRRWGDHAGAAAGALYLLISIGLAPEDTQTASFEVFMLPGTAWAFRCAERRQWASAGTCAALAALTKQTAGVVLLPLAWMLWRRRDVRGTLTTALGFALPVTAVALATGPGGFLFWTVTGNGDYAALGDSWRTAFARAAGNAAVLAVAAAAPLAAVIRLRVGHRAVADPALWLWLAGSGLAVLAGLRFFGHYYLQLVPPLTLLGVAALRRLPHWWRPVLACTALTAAGYWSWGVVHPAGELDHTRVVAASVREHTAPKEEVLIWGMHPEDYWFADRRPASRFLTAGLLTNFGGGRGDERVGEEHGVPGAWVTFREELRTRPPALVVDDSRGAPYRPAQIPELRRFLDRHYRRLDTADGAVLYTRR</sequence>
<reference evidence="10 11" key="1">
    <citation type="submission" date="2015-10" db="EMBL/GenBank/DDBJ databases">
        <title>Draft genome sequence of pyrrolomycin-producing Streptomyces vitaminophilus.</title>
        <authorList>
            <person name="Graham D.E."/>
            <person name="Mahan K.M."/>
            <person name="Klingeman D.M."/>
            <person name="Hettich R.L."/>
            <person name="Parry R.J."/>
        </authorList>
    </citation>
    <scope>NUCLEOTIDE SEQUENCE [LARGE SCALE GENOMIC DNA]</scope>
    <source>
        <strain evidence="10 11">ATCC 31673</strain>
    </source>
</reference>
<dbReference type="GO" id="GO:0009103">
    <property type="term" value="P:lipopolysaccharide biosynthetic process"/>
    <property type="evidence" value="ECO:0007669"/>
    <property type="project" value="UniProtKB-ARBA"/>
</dbReference>
<dbReference type="RefSeq" id="WP_018383144.1">
    <property type="nucleotide sequence ID" value="NZ_LLZU01000001.1"/>
</dbReference>
<evidence type="ECO:0000256" key="3">
    <source>
        <dbReference type="ARBA" id="ARBA00022676"/>
    </source>
</evidence>
<proteinExistence type="predicted"/>
<protein>
    <submittedName>
        <fullName evidence="10">Glycosyltransferase</fullName>
    </submittedName>
</protein>
<evidence type="ECO:0000256" key="8">
    <source>
        <dbReference type="SAM" id="Phobius"/>
    </source>
</evidence>
<keyword evidence="6 8" id="KW-1133">Transmembrane helix</keyword>
<evidence type="ECO:0000256" key="6">
    <source>
        <dbReference type="ARBA" id="ARBA00022989"/>
    </source>
</evidence>
<feature type="transmembrane region" description="Helical" evidence="8">
    <location>
        <begin position="240"/>
        <end position="261"/>
    </location>
</feature>
<evidence type="ECO:0000259" key="9">
    <source>
        <dbReference type="Pfam" id="PF13231"/>
    </source>
</evidence>
<gene>
    <name evidence="10" type="ORF">AQ490_01040</name>
</gene>
<evidence type="ECO:0000256" key="2">
    <source>
        <dbReference type="ARBA" id="ARBA00022475"/>
    </source>
</evidence>
<dbReference type="EMBL" id="LLZU01000001">
    <property type="protein sequence ID" value="KRV51381.1"/>
    <property type="molecule type" value="Genomic_DNA"/>
</dbReference>
<feature type="transmembrane region" description="Helical" evidence="8">
    <location>
        <begin position="162"/>
        <end position="184"/>
    </location>
</feature>
<keyword evidence="11" id="KW-1185">Reference proteome</keyword>
<accession>A0A0T6LZD8</accession>